<evidence type="ECO:0008006" key="3">
    <source>
        <dbReference type="Google" id="ProtNLM"/>
    </source>
</evidence>
<gene>
    <name evidence="1" type="ORF">O3V59_20235</name>
</gene>
<name>A0A9X3Z5B3_9BACL</name>
<evidence type="ECO:0000313" key="1">
    <source>
        <dbReference type="EMBL" id="MDA5110673.1"/>
    </source>
</evidence>
<reference evidence="1" key="1">
    <citation type="submission" date="2022-12" db="EMBL/GenBank/DDBJ databases">
        <title>Draft genome sequence of the thermophilic strain Brevibacillus thermoruber HT42, isolated from Los Humeros, Puebla, Mexico, with biotechnological potential.</title>
        <authorList>
            <person name="Lara Sanchez J."/>
            <person name="Solis Palacios R."/>
            <person name="Bustos Baena A.S."/>
            <person name="Ruz Baez A.E."/>
            <person name="Espinosa Luna G."/>
            <person name="Oliart Ros R.M."/>
        </authorList>
    </citation>
    <scope>NUCLEOTIDE SEQUENCE</scope>
    <source>
        <strain evidence="1">HT42</strain>
    </source>
</reference>
<accession>A0A9X3Z5B3</accession>
<organism evidence="1 2">
    <name type="scientific">Brevibacillus thermoruber</name>
    <dbReference type="NCBI Taxonomy" id="33942"/>
    <lineage>
        <taxon>Bacteria</taxon>
        <taxon>Bacillati</taxon>
        <taxon>Bacillota</taxon>
        <taxon>Bacilli</taxon>
        <taxon>Bacillales</taxon>
        <taxon>Paenibacillaceae</taxon>
        <taxon>Brevibacillus</taxon>
    </lineage>
</organism>
<sequence>MQMINAIVQEVAKQLDANLSEVSELHNLMTAALAETTRLGLTVPRDRWLAMGVHMLGFLRRMRSGETLPPVEKELYAEIPPEMLHLAGRVLAAAGSEREAGDAEVFLMAVHFEAARALQQEQP</sequence>
<dbReference type="Proteomes" id="UP001151071">
    <property type="component" value="Unassembled WGS sequence"/>
</dbReference>
<dbReference type="Gene3D" id="1.10.1790.10">
    <property type="entry name" value="PRD domain"/>
    <property type="match status" value="1"/>
</dbReference>
<comment type="caution">
    <text evidence="1">The sequence shown here is derived from an EMBL/GenBank/DDBJ whole genome shotgun (WGS) entry which is preliminary data.</text>
</comment>
<dbReference type="InterPro" id="IPR036634">
    <property type="entry name" value="PRD_sf"/>
</dbReference>
<keyword evidence="2" id="KW-1185">Reference proteome</keyword>
<dbReference type="EMBL" id="JAPYYP010000038">
    <property type="protein sequence ID" value="MDA5110673.1"/>
    <property type="molecule type" value="Genomic_DNA"/>
</dbReference>
<protein>
    <recommendedName>
        <fullName evidence="3">PRD domain-containing protein</fullName>
    </recommendedName>
</protein>
<dbReference type="AlphaFoldDB" id="A0A9X3Z5B3"/>
<evidence type="ECO:0000313" key="2">
    <source>
        <dbReference type="Proteomes" id="UP001151071"/>
    </source>
</evidence>
<proteinExistence type="predicted"/>
<dbReference type="RefSeq" id="WP_271140893.1">
    <property type="nucleotide sequence ID" value="NZ_JAPYYP010000038.1"/>
</dbReference>
<dbReference type="SUPFAM" id="SSF63520">
    <property type="entry name" value="PTS-regulatory domain, PRD"/>
    <property type="match status" value="1"/>
</dbReference>
<dbReference type="GO" id="GO:0006355">
    <property type="term" value="P:regulation of DNA-templated transcription"/>
    <property type="evidence" value="ECO:0007669"/>
    <property type="project" value="InterPro"/>
</dbReference>